<dbReference type="SUPFAM" id="SSF103473">
    <property type="entry name" value="MFS general substrate transporter"/>
    <property type="match status" value="1"/>
</dbReference>
<keyword evidence="4 5" id="KW-0472">Membrane</keyword>
<feature type="transmembrane region" description="Helical" evidence="5">
    <location>
        <begin position="295"/>
        <end position="314"/>
    </location>
</feature>
<reference evidence="7" key="1">
    <citation type="submission" date="2018-12" db="EMBL/GenBank/DDBJ databases">
        <title>Novel natural products biosynthetic potential of the class Ktedonobacteria.</title>
        <authorList>
            <person name="Zheng Y."/>
            <person name="Saitou A."/>
            <person name="Wang C.M."/>
            <person name="Toyoda A."/>
            <person name="Minakuchi Y."/>
            <person name="Sekiguchi Y."/>
            <person name="Ueda K."/>
            <person name="Takano H."/>
            <person name="Sakai Y."/>
            <person name="Yokota A."/>
            <person name="Yabe S."/>
        </authorList>
    </citation>
    <scope>NUCLEOTIDE SEQUENCE</scope>
    <source>
        <strain evidence="7">A3-2</strain>
    </source>
</reference>
<gene>
    <name evidence="7" type="primary">yxaM</name>
    <name evidence="7" type="ORF">KTA_15750</name>
</gene>
<dbReference type="InterPro" id="IPR020846">
    <property type="entry name" value="MFS_dom"/>
</dbReference>
<keyword evidence="3 5" id="KW-1133">Transmembrane helix</keyword>
<feature type="transmembrane region" description="Helical" evidence="5">
    <location>
        <begin position="262"/>
        <end position="288"/>
    </location>
</feature>
<accession>A0A455T0M9</accession>
<evidence type="ECO:0000256" key="3">
    <source>
        <dbReference type="ARBA" id="ARBA00022989"/>
    </source>
</evidence>
<evidence type="ECO:0000256" key="5">
    <source>
        <dbReference type="SAM" id="Phobius"/>
    </source>
</evidence>
<evidence type="ECO:0000256" key="2">
    <source>
        <dbReference type="ARBA" id="ARBA00022692"/>
    </source>
</evidence>
<feature type="transmembrane region" description="Helical" evidence="5">
    <location>
        <begin position="353"/>
        <end position="377"/>
    </location>
</feature>
<dbReference type="InterPro" id="IPR011701">
    <property type="entry name" value="MFS"/>
</dbReference>
<dbReference type="InterPro" id="IPR053160">
    <property type="entry name" value="MFS_DHA3_Transporter"/>
</dbReference>
<feature type="transmembrane region" description="Helical" evidence="5">
    <location>
        <begin position="320"/>
        <end position="341"/>
    </location>
</feature>
<feature type="transmembrane region" description="Helical" evidence="5">
    <location>
        <begin position="229"/>
        <end position="250"/>
    </location>
</feature>
<dbReference type="GO" id="GO:0005886">
    <property type="term" value="C:plasma membrane"/>
    <property type="evidence" value="ECO:0007669"/>
    <property type="project" value="UniProtKB-SubCell"/>
</dbReference>
<sequence length="416" mass="44952">MEKRMEAKGEEALPSGTRGPRLRLLVAYAGYTLTTNATLSSAVWIIYLAHHGYSPVVIGLLEMTLHVTKLGAEIPTGIYADLLGRRRSLVVYCCLSAAAMLCLALSFWPLIVLAFVLWGLAFAFRGGAEEALLWGLARRLVSDERLQQRYYSHLISRIYLLVLVAEAVSTSAGGLLGQVQETLPFLVQAALSLLGMLPLLVLPEERGASQGQPLQHLLQGLRAVRGDRVLVGLLVLAGLVEGCGLTIYYYHQLYLADLGLTLAQVGLVIAASQVISFACTALAPVLLARLARARLLLLLLSALASGLLLMSLPLAPLSLAGFLVLFQGAYALWQPVISTWLNERSPEAQRATVLSLQTAFFSVTMVVLFPLFGLGIGETSYRLLYRALVLVMSGGLVISGLGLLWGRQRGASRERS</sequence>
<proteinExistence type="predicted"/>
<dbReference type="PROSITE" id="PS50850">
    <property type="entry name" value="MFS"/>
    <property type="match status" value="1"/>
</dbReference>
<evidence type="ECO:0000313" key="7">
    <source>
        <dbReference type="EMBL" id="BBH93376.1"/>
    </source>
</evidence>
<feature type="transmembrane region" description="Helical" evidence="5">
    <location>
        <begin position="158"/>
        <end position="177"/>
    </location>
</feature>
<evidence type="ECO:0000256" key="4">
    <source>
        <dbReference type="ARBA" id="ARBA00023136"/>
    </source>
</evidence>
<evidence type="ECO:0000259" key="6">
    <source>
        <dbReference type="PROSITE" id="PS50850"/>
    </source>
</evidence>
<dbReference type="PANTHER" id="PTHR23530">
    <property type="entry name" value="TRANSPORT PROTEIN-RELATED"/>
    <property type="match status" value="1"/>
</dbReference>
<dbReference type="Pfam" id="PF07690">
    <property type="entry name" value="MFS_1"/>
    <property type="match status" value="1"/>
</dbReference>
<dbReference type="InterPro" id="IPR036259">
    <property type="entry name" value="MFS_trans_sf"/>
</dbReference>
<keyword evidence="2 5" id="KW-0812">Transmembrane</keyword>
<feature type="transmembrane region" description="Helical" evidence="5">
    <location>
        <begin position="183"/>
        <end position="202"/>
    </location>
</feature>
<dbReference type="EMBL" id="AP019377">
    <property type="protein sequence ID" value="BBH93376.1"/>
    <property type="molecule type" value="Genomic_DNA"/>
</dbReference>
<feature type="domain" description="Major facilitator superfamily (MFS) profile" evidence="6">
    <location>
        <begin position="22"/>
        <end position="411"/>
    </location>
</feature>
<comment type="subcellular location">
    <subcellularLocation>
        <location evidence="1">Cell membrane</location>
        <topology evidence="1">Multi-pass membrane protein</topology>
    </subcellularLocation>
</comment>
<dbReference type="Gene3D" id="1.20.1250.20">
    <property type="entry name" value="MFS general substrate transporter like domains"/>
    <property type="match status" value="1"/>
</dbReference>
<organism evidence="7">
    <name type="scientific">Thermogemmatispora argillosa</name>
    <dbReference type="NCBI Taxonomy" id="2045280"/>
    <lineage>
        <taxon>Bacteria</taxon>
        <taxon>Bacillati</taxon>
        <taxon>Chloroflexota</taxon>
        <taxon>Ktedonobacteria</taxon>
        <taxon>Thermogemmatisporales</taxon>
        <taxon>Thermogemmatisporaceae</taxon>
        <taxon>Thermogemmatispora</taxon>
    </lineage>
</organism>
<evidence type="ECO:0000256" key="1">
    <source>
        <dbReference type="ARBA" id="ARBA00004651"/>
    </source>
</evidence>
<dbReference type="PANTHER" id="PTHR23530:SF1">
    <property type="entry name" value="PERMEASE, MAJOR FACILITATOR SUPERFAMILY-RELATED"/>
    <property type="match status" value="1"/>
</dbReference>
<dbReference type="AlphaFoldDB" id="A0A455T0M9"/>
<protein>
    <submittedName>
        <fullName evidence="7">Putative MFS-type transporter YxaM</fullName>
    </submittedName>
</protein>
<feature type="transmembrane region" description="Helical" evidence="5">
    <location>
        <begin position="117"/>
        <end position="137"/>
    </location>
</feature>
<name>A0A455T0M9_9CHLR</name>
<dbReference type="GO" id="GO:0022857">
    <property type="term" value="F:transmembrane transporter activity"/>
    <property type="evidence" value="ECO:0007669"/>
    <property type="project" value="InterPro"/>
</dbReference>
<feature type="transmembrane region" description="Helical" evidence="5">
    <location>
        <begin position="89"/>
        <end position="111"/>
    </location>
</feature>
<feature type="transmembrane region" description="Helical" evidence="5">
    <location>
        <begin position="383"/>
        <end position="406"/>
    </location>
</feature>